<reference evidence="3 4" key="1">
    <citation type="journal article" date="2016" name="Sci. Rep.">
        <title>Metabolic traits of an uncultured archaeal lineage -MSBL1- from brine pools of the Red Sea.</title>
        <authorList>
            <person name="Mwirichia R."/>
            <person name="Alam I."/>
            <person name="Rashid M."/>
            <person name="Vinu M."/>
            <person name="Ba-Alawi W."/>
            <person name="Anthony Kamau A."/>
            <person name="Kamanda Ngugi D."/>
            <person name="Goker M."/>
            <person name="Klenk H.P."/>
            <person name="Bajic V."/>
            <person name="Stingl U."/>
        </authorList>
    </citation>
    <scope>NUCLEOTIDE SEQUENCE [LARGE SCALE GENOMIC DNA]</scope>
    <source>
        <strain evidence="3">SCGC-AAA261F19</strain>
    </source>
</reference>
<feature type="domain" description="Transposase IS66 central" evidence="2">
    <location>
        <begin position="154"/>
        <end position="411"/>
    </location>
</feature>
<feature type="compositionally biased region" description="Basic residues" evidence="1">
    <location>
        <begin position="22"/>
        <end position="34"/>
    </location>
</feature>
<keyword evidence="4" id="KW-1185">Reference proteome</keyword>
<dbReference type="AlphaFoldDB" id="A0A133VB51"/>
<dbReference type="InterPro" id="IPR052344">
    <property type="entry name" value="Transposase-related"/>
</dbReference>
<dbReference type="PANTHER" id="PTHR33678">
    <property type="entry name" value="BLL1576 PROTEIN"/>
    <property type="match status" value="1"/>
</dbReference>
<sequence length="441" mass="51012">MGELEDEKRELQRKLEAQKEKYKRLWNRYRRYHNPHTPSSKRLGGSKSKRSRKRGKAASEDNKRKKKPGRKPGHKPAWRERPEPDDTIEVPKEKCDHCGAELGEPFRQESRVITDLPDPEPLQIIEFKLGHYKCPSCGEENVAEHPDCPDRGDYGPNAMVQTSLFKYEQRLPHRKVSELLERLYGLKISAATVLNITERVADQLRPLYREIGENIREANVINGDETGFKIGGKRGWLWDFSTGEEVLYAVRRSRGSGVLEEVLGNEFDGWIVCDGLRSYATFTSKLQRCWAHLLREANDVADRHEEAEPIAKDLNQMYNDLITFLQNDPPPEEREIVRDWAMAAMRSLTEKESENDEVADLIGKIRNGMKHWFTFVVEPEVPPTNNAAENDLKEPIVIRKIIGTLRNEKGMYILETIMTAIETWKKRGLNPQEEMLKILRS</sequence>
<feature type="compositionally biased region" description="Basic residues" evidence="1">
    <location>
        <begin position="47"/>
        <end position="56"/>
    </location>
</feature>
<feature type="region of interest" description="Disordered" evidence="1">
    <location>
        <begin position="22"/>
        <end position="91"/>
    </location>
</feature>
<evidence type="ECO:0000313" key="4">
    <source>
        <dbReference type="Proteomes" id="UP000070565"/>
    </source>
</evidence>
<dbReference type="NCBIfam" id="NF033517">
    <property type="entry name" value="transpos_IS66"/>
    <property type="match status" value="1"/>
</dbReference>
<evidence type="ECO:0000313" key="3">
    <source>
        <dbReference type="EMBL" id="KXB03637.1"/>
    </source>
</evidence>
<feature type="compositionally biased region" description="Basic and acidic residues" evidence="1">
    <location>
        <begin position="77"/>
        <end position="91"/>
    </location>
</feature>
<accession>A0A133VB51</accession>
<dbReference type="EMBL" id="LHXZ01000007">
    <property type="protein sequence ID" value="KXB03637.1"/>
    <property type="molecule type" value="Genomic_DNA"/>
</dbReference>
<comment type="caution">
    <text evidence="3">The sequence shown here is derived from an EMBL/GenBank/DDBJ whole genome shotgun (WGS) entry which is preliminary data.</text>
</comment>
<name>A0A133VB51_9EURY</name>
<feature type="compositionally biased region" description="Basic residues" evidence="1">
    <location>
        <begin position="64"/>
        <end position="76"/>
    </location>
</feature>
<dbReference type="InterPro" id="IPR004291">
    <property type="entry name" value="Transposase_IS66_central"/>
</dbReference>
<protein>
    <recommendedName>
        <fullName evidence="2">Transposase IS66 central domain-containing protein</fullName>
    </recommendedName>
</protein>
<evidence type="ECO:0000256" key="1">
    <source>
        <dbReference type="SAM" id="MobiDB-lite"/>
    </source>
</evidence>
<proteinExistence type="predicted"/>
<dbReference type="PANTHER" id="PTHR33678:SF1">
    <property type="entry name" value="BLL1576 PROTEIN"/>
    <property type="match status" value="1"/>
</dbReference>
<dbReference type="Pfam" id="PF03050">
    <property type="entry name" value="DDE_Tnp_IS66"/>
    <property type="match status" value="1"/>
</dbReference>
<evidence type="ECO:0000259" key="2">
    <source>
        <dbReference type="Pfam" id="PF03050"/>
    </source>
</evidence>
<organism evidence="3 4">
    <name type="scientific">candidate division MSBL1 archaeon SCGC-AAA261F19</name>
    <dbReference type="NCBI Taxonomy" id="1698275"/>
    <lineage>
        <taxon>Archaea</taxon>
        <taxon>Methanobacteriati</taxon>
        <taxon>Methanobacteriota</taxon>
        <taxon>candidate division MSBL1</taxon>
    </lineage>
</organism>
<dbReference type="Proteomes" id="UP000070565">
    <property type="component" value="Unassembled WGS sequence"/>
</dbReference>
<gene>
    <name evidence="3" type="ORF">AKJ45_01115</name>
</gene>